<evidence type="ECO:0000256" key="1">
    <source>
        <dbReference type="SAM" id="MobiDB-lite"/>
    </source>
</evidence>
<name>A0A1A9QEB3_9MOLU</name>
<evidence type="ECO:0000313" key="2">
    <source>
        <dbReference type="EMBL" id="OAL10578.1"/>
    </source>
</evidence>
<sequence length="401" mass="44811">MQLRITPPLAVKAAGSSFKPSISAVLSGLTTAGTCTAVVLNSSGAKETITSSLGIFREAFTNSYLYDGIKKTTETFGDWFAVIINSKDDFRDWVKSYLGPDGLKSGTVEFYNKLHSWVDIVYNWFATKFIEFIGNIPEMVKNWDKLRLSLFKWGTFLGGGGGSALWAMFGTGANWSKLGDLMGHPHFEDMMNDLNQLVQDNEEAFKEMGSEGIEDILQKYLDNPEEAREAAKELLKEQKEMNEKDQEEKKEKQELSSEEIKEKFNPSQAGQPPTVPAVFSGMVTQGLKKLLSNSYSFAPPEDMARKAMNEYLSKIEADVEKEKEKSNRKPSVKAKFWDIIKDKKEEFVNTLAIAAKKAYDNATDLKLKTLTDKFVEALTAPCENEEQCDAGGLVEALEVKD</sequence>
<keyword evidence="3" id="KW-1185">Reference proteome</keyword>
<dbReference type="STRING" id="432608.A6V39_00740"/>
<dbReference type="AlphaFoldDB" id="A0A1A9QEB3"/>
<gene>
    <name evidence="2" type="ORF">A6V39_00740</name>
</gene>
<protein>
    <submittedName>
        <fullName evidence="2">Uncharacterized protein</fullName>
    </submittedName>
</protein>
<feature type="region of interest" description="Disordered" evidence="1">
    <location>
        <begin position="239"/>
        <end position="275"/>
    </location>
</feature>
<dbReference type="SUPFAM" id="SSF69989">
    <property type="entry name" value="C-terminal domain of PLC-beta"/>
    <property type="match status" value="1"/>
</dbReference>
<dbReference type="EMBL" id="LWUJ01000010">
    <property type="protein sequence ID" value="OAL10578.1"/>
    <property type="molecule type" value="Genomic_DNA"/>
</dbReference>
<evidence type="ECO:0000313" key="3">
    <source>
        <dbReference type="Proteomes" id="UP000077623"/>
    </source>
</evidence>
<dbReference type="Proteomes" id="UP000077623">
    <property type="component" value="Unassembled WGS sequence"/>
</dbReference>
<accession>A0A1A9QEB3</accession>
<feature type="compositionally biased region" description="Basic and acidic residues" evidence="1">
    <location>
        <begin position="239"/>
        <end position="264"/>
    </location>
</feature>
<organism evidence="2 3">
    <name type="scientific">Candidatus Mycoplasma haematobovis</name>
    <dbReference type="NCBI Taxonomy" id="432608"/>
    <lineage>
        <taxon>Bacteria</taxon>
        <taxon>Bacillati</taxon>
        <taxon>Mycoplasmatota</taxon>
        <taxon>Mollicutes</taxon>
        <taxon>Mycoplasmataceae</taxon>
        <taxon>Mycoplasma</taxon>
    </lineage>
</organism>
<dbReference type="RefSeq" id="WP_187149813.1">
    <property type="nucleotide sequence ID" value="NZ_LWUJ01000010.1"/>
</dbReference>
<reference evidence="3" key="1">
    <citation type="submission" date="2016-04" db="EMBL/GenBank/DDBJ databases">
        <authorList>
            <person name="Quiroz-Castaneda R.E."/>
            <person name="Martinez-Ocampo F."/>
        </authorList>
    </citation>
    <scope>NUCLEOTIDE SEQUENCE [LARGE SCALE GENOMIC DNA]</scope>
    <source>
        <strain evidence="3">INIFAP01</strain>
    </source>
</reference>
<comment type="caution">
    <text evidence="2">The sequence shown here is derived from an EMBL/GenBank/DDBJ whole genome shotgun (WGS) entry which is preliminary data.</text>
</comment>
<proteinExistence type="predicted"/>